<dbReference type="NCBIfam" id="NF001413">
    <property type="entry name" value="PRK00290.1"/>
    <property type="match status" value="1"/>
</dbReference>
<evidence type="ECO:0000313" key="6">
    <source>
        <dbReference type="EMBL" id="KAK6943818.1"/>
    </source>
</evidence>
<dbReference type="FunFam" id="2.60.34.10:FF:000012">
    <property type="entry name" value="Heat shock 70 kDa protein"/>
    <property type="match status" value="1"/>
</dbReference>
<feature type="non-terminal residue" evidence="6">
    <location>
        <position position="1"/>
    </location>
</feature>
<dbReference type="PROSITE" id="PS01036">
    <property type="entry name" value="HSP70_3"/>
    <property type="match status" value="1"/>
</dbReference>
<keyword evidence="7" id="KW-1185">Reference proteome</keyword>
<evidence type="ECO:0000313" key="7">
    <source>
        <dbReference type="Proteomes" id="UP001370490"/>
    </source>
</evidence>
<protein>
    <submittedName>
        <fullName evidence="6">Heat shock protein 70 family</fullName>
    </submittedName>
</protein>
<keyword evidence="2 5" id="KW-0547">Nucleotide-binding</keyword>
<dbReference type="Gene3D" id="1.20.1270.10">
    <property type="match status" value="1"/>
</dbReference>
<dbReference type="Pfam" id="PF00012">
    <property type="entry name" value="HSP70"/>
    <property type="match status" value="1"/>
</dbReference>
<dbReference type="Gene3D" id="2.60.34.10">
    <property type="entry name" value="Substrate Binding Domain Of DNAk, Chain A, domain 1"/>
    <property type="match status" value="1"/>
</dbReference>
<dbReference type="InterPro" id="IPR029048">
    <property type="entry name" value="HSP70_C_sf"/>
</dbReference>
<dbReference type="GO" id="GO:0005524">
    <property type="term" value="F:ATP binding"/>
    <property type="evidence" value="ECO:0007669"/>
    <property type="project" value="UniProtKB-KW"/>
</dbReference>
<gene>
    <name evidence="6" type="ORF">RJ641_024920</name>
</gene>
<dbReference type="PRINTS" id="PR00301">
    <property type="entry name" value="HEATSHOCK70"/>
</dbReference>
<dbReference type="InterPro" id="IPR043129">
    <property type="entry name" value="ATPase_NBD"/>
</dbReference>
<comment type="similarity">
    <text evidence="1 5">Belongs to the heat shock protein 70 family.</text>
</comment>
<dbReference type="EMBL" id="JBAMMX010000003">
    <property type="protein sequence ID" value="KAK6943818.1"/>
    <property type="molecule type" value="Genomic_DNA"/>
</dbReference>
<proteinExistence type="inferred from homology"/>
<keyword evidence="4 5" id="KW-0067">ATP-binding</keyword>
<dbReference type="PANTHER" id="PTHR19375">
    <property type="entry name" value="HEAT SHOCK PROTEIN 70KDA"/>
    <property type="match status" value="1"/>
</dbReference>
<dbReference type="Gene3D" id="3.30.420.40">
    <property type="match status" value="2"/>
</dbReference>
<evidence type="ECO:0000256" key="5">
    <source>
        <dbReference type="RuleBase" id="RU003322"/>
    </source>
</evidence>
<dbReference type="PROSITE" id="PS00297">
    <property type="entry name" value="HSP70_1"/>
    <property type="match status" value="1"/>
</dbReference>
<dbReference type="SUPFAM" id="SSF53067">
    <property type="entry name" value="Actin-like ATPase domain"/>
    <property type="match status" value="2"/>
</dbReference>
<dbReference type="FunFam" id="3.90.640.10:FF:000002">
    <property type="entry name" value="Heat shock 70 kDa"/>
    <property type="match status" value="1"/>
</dbReference>
<dbReference type="Proteomes" id="UP001370490">
    <property type="component" value="Unassembled WGS sequence"/>
</dbReference>
<dbReference type="AlphaFoldDB" id="A0AAN8ZR80"/>
<dbReference type="CDD" id="cd10241">
    <property type="entry name" value="ASKHA_NBD_HSP70_BiP"/>
    <property type="match status" value="1"/>
</dbReference>
<dbReference type="InterPro" id="IPR018181">
    <property type="entry name" value="Heat_shock_70_CS"/>
</dbReference>
<keyword evidence="3" id="KW-0256">Endoplasmic reticulum</keyword>
<dbReference type="InterPro" id="IPR029047">
    <property type="entry name" value="HSP70_peptide-bd_sf"/>
</dbReference>
<dbReference type="SUPFAM" id="SSF100934">
    <property type="entry name" value="Heat shock protein 70kD (HSP70), C-terminal subdomain"/>
    <property type="match status" value="1"/>
</dbReference>
<dbReference type="SUPFAM" id="SSF100920">
    <property type="entry name" value="Heat shock protein 70kD (HSP70), peptide-binding domain"/>
    <property type="match status" value="1"/>
</dbReference>
<dbReference type="GO" id="GO:0140662">
    <property type="term" value="F:ATP-dependent protein folding chaperone"/>
    <property type="evidence" value="ECO:0007669"/>
    <property type="project" value="InterPro"/>
</dbReference>
<dbReference type="Gene3D" id="3.90.640.10">
    <property type="entry name" value="Actin, Chain A, domain 4"/>
    <property type="match status" value="1"/>
</dbReference>
<evidence type="ECO:0000256" key="3">
    <source>
        <dbReference type="ARBA" id="ARBA00022824"/>
    </source>
</evidence>
<dbReference type="InterPro" id="IPR042050">
    <property type="entry name" value="BIP_NBD"/>
</dbReference>
<evidence type="ECO:0000256" key="2">
    <source>
        <dbReference type="ARBA" id="ARBA00022741"/>
    </source>
</evidence>
<evidence type="ECO:0000256" key="4">
    <source>
        <dbReference type="ARBA" id="ARBA00022840"/>
    </source>
</evidence>
<evidence type="ECO:0000256" key="1">
    <source>
        <dbReference type="ARBA" id="ARBA00007381"/>
    </source>
</evidence>
<keyword evidence="6" id="KW-0346">Stress response</keyword>
<sequence length="690" mass="78182">LYILKYIKYNFSLIQFIASILCPVLSLDSQLKFSLVSNIQIRMGSYVEHENVKTIIGIDLGTTYSCVAAYHDGQVQIIANDQGNRITPSWVAFTDSERLIGEAAKNQAATNAPCTIFDIKRLMGKQFNDPEVRRDIKFFPYKVVEKDSNPYIQMKMRDAEEKLFRPEEISAMILGKMKETAEAFLGKEIRDAVITVPAYFNDAQRQATKHAGTIAGLNVVRLINEPTAAAMAYGLDNKGVKKNILVYDLGGGTFDVSILTIDDGVFEVRATCGDTHLGGEDFDRNVMDYFIELIRKSHHRDISEDNRALGKLRRECERAKRILSSGYEVRVEIESLFDGVEFSERLTRAKFEELNMELFKKTLEPVRWALRDACLKTSNIDEIVLVGGSTRIPKIRQLLKDLSRTRVLIRTRLSSYGAAIQSGILSGVGGKHTEDIVLLDVTPLSLGVRAEVDHRMVKVIKRNTVIPTRKSKTFTTLEDNETSIRFEVYEGEGEFAKDCHQLGWFVLDGVQRAPMGVPQMLVTFNIDANGILQVTAQDKKTKKSASIVINNRRGCLRQEELERMMGEAKRFGEEDRIARQRIEAKNELETYLYDMKSKTSELEKLADKIDSHGKESIESAVDKAFEWFDENPNAKKDEYEEKMMEVEVIWTHFVEKAKGTSPSRSDIGQQSQPVDHTCISTLQIHPLLPY</sequence>
<reference evidence="6 7" key="1">
    <citation type="submission" date="2023-12" db="EMBL/GenBank/DDBJ databases">
        <title>A high-quality genome assembly for Dillenia turbinata (Dilleniales).</title>
        <authorList>
            <person name="Chanderbali A."/>
        </authorList>
    </citation>
    <scope>NUCLEOTIDE SEQUENCE [LARGE SCALE GENOMIC DNA]</scope>
    <source>
        <strain evidence="6">LSX21</strain>
        <tissue evidence="6">Leaf</tissue>
    </source>
</reference>
<dbReference type="InterPro" id="IPR013126">
    <property type="entry name" value="Hsp_70_fam"/>
</dbReference>
<dbReference type="FunFam" id="3.30.420.40:FF:000026">
    <property type="entry name" value="Heat shock protein 70"/>
    <property type="match status" value="1"/>
</dbReference>
<comment type="caution">
    <text evidence="6">The sequence shown here is derived from an EMBL/GenBank/DDBJ whole genome shotgun (WGS) entry which is preliminary data.</text>
</comment>
<accession>A0AAN8ZR80</accession>
<dbReference type="PROSITE" id="PS00329">
    <property type="entry name" value="HSP70_2"/>
    <property type="match status" value="1"/>
</dbReference>
<organism evidence="6 7">
    <name type="scientific">Dillenia turbinata</name>
    <dbReference type="NCBI Taxonomy" id="194707"/>
    <lineage>
        <taxon>Eukaryota</taxon>
        <taxon>Viridiplantae</taxon>
        <taxon>Streptophyta</taxon>
        <taxon>Embryophyta</taxon>
        <taxon>Tracheophyta</taxon>
        <taxon>Spermatophyta</taxon>
        <taxon>Magnoliopsida</taxon>
        <taxon>eudicotyledons</taxon>
        <taxon>Gunneridae</taxon>
        <taxon>Pentapetalae</taxon>
        <taxon>Dilleniales</taxon>
        <taxon>Dilleniaceae</taxon>
        <taxon>Dillenia</taxon>
    </lineage>
</organism>
<name>A0AAN8ZR80_9MAGN</name>